<evidence type="ECO:0000313" key="1">
    <source>
        <dbReference type="EnsemblMetazoa" id="tetur04g00490.1"/>
    </source>
</evidence>
<evidence type="ECO:0000313" key="2">
    <source>
        <dbReference type="Proteomes" id="UP000015104"/>
    </source>
</evidence>
<dbReference type="HOGENOM" id="CLU_3016804_0_0_1"/>
<organism evidence="1 2">
    <name type="scientific">Tetranychus urticae</name>
    <name type="common">Two-spotted spider mite</name>
    <dbReference type="NCBI Taxonomy" id="32264"/>
    <lineage>
        <taxon>Eukaryota</taxon>
        <taxon>Metazoa</taxon>
        <taxon>Ecdysozoa</taxon>
        <taxon>Arthropoda</taxon>
        <taxon>Chelicerata</taxon>
        <taxon>Arachnida</taxon>
        <taxon>Acari</taxon>
        <taxon>Acariformes</taxon>
        <taxon>Trombidiformes</taxon>
        <taxon>Prostigmata</taxon>
        <taxon>Eleutherengona</taxon>
        <taxon>Raphignathae</taxon>
        <taxon>Tetranychoidea</taxon>
        <taxon>Tetranychidae</taxon>
        <taxon>Tetranychus</taxon>
    </lineage>
</organism>
<reference evidence="1" key="2">
    <citation type="submission" date="2015-06" db="UniProtKB">
        <authorList>
            <consortium name="EnsemblMetazoa"/>
        </authorList>
    </citation>
    <scope>IDENTIFICATION</scope>
</reference>
<protein>
    <submittedName>
        <fullName evidence="1">Uncharacterized protein</fullName>
    </submittedName>
</protein>
<proteinExistence type="predicted"/>
<name>T1K191_TETUR</name>
<dbReference type="EMBL" id="CAEY01001347">
    <property type="status" value="NOT_ANNOTATED_CDS"/>
    <property type="molecule type" value="Genomic_DNA"/>
</dbReference>
<dbReference type="EnsemblMetazoa" id="tetur04g00490.1">
    <property type="protein sequence ID" value="tetur04g00490.1"/>
    <property type="gene ID" value="tetur04g00490"/>
</dbReference>
<sequence>MNTFPCKWTRTLDSGVNWKPLLSSHFRNCIQSGVLVVNLDYISLLWTCLQNTQTFG</sequence>
<reference evidence="2" key="1">
    <citation type="submission" date="2011-08" db="EMBL/GenBank/DDBJ databases">
        <authorList>
            <person name="Rombauts S."/>
        </authorList>
    </citation>
    <scope>NUCLEOTIDE SEQUENCE</scope>
    <source>
        <strain evidence="2">London</strain>
    </source>
</reference>
<keyword evidence="2" id="KW-1185">Reference proteome</keyword>
<dbReference type="AlphaFoldDB" id="T1K191"/>
<dbReference type="Proteomes" id="UP000015104">
    <property type="component" value="Unassembled WGS sequence"/>
</dbReference>
<accession>T1K191</accession>